<keyword evidence="11" id="KW-0378">Hydrolase</keyword>
<evidence type="ECO:0000256" key="12">
    <source>
        <dbReference type="ARBA" id="ARBA00022989"/>
    </source>
</evidence>
<keyword evidence="8" id="KW-1003">Cell membrane</keyword>
<gene>
    <name evidence="20" type="ORF">GMLC_42390</name>
</gene>
<feature type="chain" id="PRO_5027706452" description="CDP-diacylglycerol pyrophosphatase" evidence="19">
    <location>
        <begin position="31"/>
        <end position="230"/>
    </location>
</feature>
<evidence type="ECO:0000256" key="9">
    <source>
        <dbReference type="ARBA" id="ARBA00022516"/>
    </source>
</evidence>
<keyword evidence="10" id="KW-0812">Transmembrane</keyword>
<evidence type="ECO:0000256" key="2">
    <source>
        <dbReference type="ARBA" id="ARBA00004162"/>
    </source>
</evidence>
<evidence type="ECO:0000256" key="8">
    <source>
        <dbReference type="ARBA" id="ARBA00022475"/>
    </source>
</evidence>
<comment type="pathway">
    <text evidence="3">Phospholipid metabolism; CDP-diacylglycerol degradation; phosphatidate from CDP-diacylglycerol: step 1/1.</text>
</comment>
<reference evidence="21" key="1">
    <citation type="submission" date="2020-06" db="EMBL/GenBank/DDBJ databases">
        <title>Draft genomic sequecing of Geomonas sp. Red745.</title>
        <authorList>
            <person name="Itoh H."/>
            <person name="Xu Z.X."/>
            <person name="Ushijima N."/>
            <person name="Masuda Y."/>
            <person name="Shiratori Y."/>
            <person name="Senoo K."/>
        </authorList>
    </citation>
    <scope>NUCLEOTIDE SEQUENCE [LARGE SCALE GENOMIC DNA]</scope>
    <source>
        <strain evidence="21">Red745</strain>
    </source>
</reference>
<comment type="similarity">
    <text evidence="5">Belongs to the Cdh family.</text>
</comment>
<dbReference type="Proteomes" id="UP000587586">
    <property type="component" value="Unassembled WGS sequence"/>
</dbReference>
<proteinExistence type="inferred from homology"/>
<feature type="signal peptide" evidence="19">
    <location>
        <begin position="1"/>
        <end position="30"/>
    </location>
</feature>
<dbReference type="AlphaFoldDB" id="A0A6V8NDY8"/>
<dbReference type="GO" id="GO:0046342">
    <property type="term" value="P:CDP-diacylglycerol catabolic process"/>
    <property type="evidence" value="ECO:0007669"/>
    <property type="project" value="UniProtKB-UniPathway"/>
</dbReference>
<comment type="catalytic activity">
    <reaction evidence="1">
        <text>a CDP-1,2-diacyl-sn-glycerol + H2O = a 1,2-diacyl-sn-glycero-3-phosphate + CMP + 2 H(+)</text>
        <dbReference type="Rhea" id="RHEA:15221"/>
        <dbReference type="ChEBI" id="CHEBI:15377"/>
        <dbReference type="ChEBI" id="CHEBI:15378"/>
        <dbReference type="ChEBI" id="CHEBI:58332"/>
        <dbReference type="ChEBI" id="CHEBI:58608"/>
        <dbReference type="ChEBI" id="CHEBI:60377"/>
        <dbReference type="EC" id="3.6.1.26"/>
    </reaction>
</comment>
<keyword evidence="9" id="KW-0444">Lipid biosynthesis</keyword>
<dbReference type="RefSeq" id="WP_183363269.1">
    <property type="nucleotide sequence ID" value="NZ_BLXZ01000011.1"/>
</dbReference>
<keyword evidence="14" id="KW-0472">Membrane</keyword>
<organism evidence="20 21">
    <name type="scientific">Geomonas limicola</name>
    <dbReference type="NCBI Taxonomy" id="2740186"/>
    <lineage>
        <taxon>Bacteria</taxon>
        <taxon>Pseudomonadati</taxon>
        <taxon>Thermodesulfobacteriota</taxon>
        <taxon>Desulfuromonadia</taxon>
        <taxon>Geobacterales</taxon>
        <taxon>Geobacteraceae</taxon>
        <taxon>Geomonas</taxon>
    </lineage>
</organism>
<keyword evidence="12" id="KW-1133">Transmembrane helix</keyword>
<keyword evidence="15" id="KW-0594">Phospholipid biosynthesis</keyword>
<dbReference type="EC" id="3.6.1.26" evidence="6"/>
<dbReference type="Pfam" id="PF02611">
    <property type="entry name" value="CDH"/>
    <property type="match status" value="1"/>
</dbReference>
<evidence type="ECO:0000256" key="19">
    <source>
        <dbReference type="SAM" id="SignalP"/>
    </source>
</evidence>
<keyword evidence="21" id="KW-1185">Reference proteome</keyword>
<evidence type="ECO:0000256" key="14">
    <source>
        <dbReference type="ARBA" id="ARBA00023136"/>
    </source>
</evidence>
<protein>
    <recommendedName>
        <fullName evidence="7">CDP-diacylglycerol pyrophosphatase</fullName>
        <ecNumber evidence="6">3.6.1.26</ecNumber>
    </recommendedName>
    <alternativeName>
        <fullName evidence="17">CDP-diacylglycerol phosphatidylhydrolase</fullName>
    </alternativeName>
    <alternativeName>
        <fullName evidence="18">CDP-diglyceride hydrolase</fullName>
    </alternativeName>
</protein>
<dbReference type="InterPro" id="IPR036265">
    <property type="entry name" value="HIT-like_sf"/>
</dbReference>
<dbReference type="EMBL" id="BLXZ01000011">
    <property type="protein sequence ID" value="GFO70660.1"/>
    <property type="molecule type" value="Genomic_DNA"/>
</dbReference>
<evidence type="ECO:0000256" key="6">
    <source>
        <dbReference type="ARBA" id="ARBA00012375"/>
    </source>
</evidence>
<evidence type="ECO:0000256" key="4">
    <source>
        <dbReference type="ARBA" id="ARBA00005189"/>
    </source>
</evidence>
<evidence type="ECO:0000256" key="10">
    <source>
        <dbReference type="ARBA" id="ARBA00022692"/>
    </source>
</evidence>
<keyword evidence="13" id="KW-0443">Lipid metabolism</keyword>
<dbReference type="GO" id="GO:0008715">
    <property type="term" value="F:CDP-diacylglycerol diphosphatase activity"/>
    <property type="evidence" value="ECO:0007669"/>
    <property type="project" value="UniProtKB-EC"/>
</dbReference>
<evidence type="ECO:0000256" key="16">
    <source>
        <dbReference type="ARBA" id="ARBA00023264"/>
    </source>
</evidence>
<dbReference type="GO" id="GO:0005886">
    <property type="term" value="C:plasma membrane"/>
    <property type="evidence" value="ECO:0007669"/>
    <property type="project" value="UniProtKB-SubCell"/>
</dbReference>
<evidence type="ECO:0000256" key="5">
    <source>
        <dbReference type="ARBA" id="ARBA00006435"/>
    </source>
</evidence>
<dbReference type="UniPathway" id="UPA00609">
    <property type="reaction ID" value="UER00664"/>
</dbReference>
<evidence type="ECO:0000256" key="17">
    <source>
        <dbReference type="ARBA" id="ARBA00032888"/>
    </source>
</evidence>
<evidence type="ECO:0000256" key="18">
    <source>
        <dbReference type="ARBA" id="ARBA00032892"/>
    </source>
</evidence>
<evidence type="ECO:0000256" key="11">
    <source>
        <dbReference type="ARBA" id="ARBA00022801"/>
    </source>
</evidence>
<evidence type="ECO:0000313" key="21">
    <source>
        <dbReference type="Proteomes" id="UP000587586"/>
    </source>
</evidence>
<keyword evidence="19" id="KW-0732">Signal</keyword>
<evidence type="ECO:0000313" key="20">
    <source>
        <dbReference type="EMBL" id="GFO70660.1"/>
    </source>
</evidence>
<keyword evidence="16" id="KW-1208">Phospholipid metabolism</keyword>
<dbReference type="GO" id="GO:0008654">
    <property type="term" value="P:phospholipid biosynthetic process"/>
    <property type="evidence" value="ECO:0007669"/>
    <property type="project" value="UniProtKB-KW"/>
</dbReference>
<dbReference type="InterPro" id="IPR003763">
    <property type="entry name" value="CDP-diacylglyc_Pase"/>
</dbReference>
<evidence type="ECO:0000256" key="13">
    <source>
        <dbReference type="ARBA" id="ARBA00023098"/>
    </source>
</evidence>
<evidence type="ECO:0000256" key="7">
    <source>
        <dbReference type="ARBA" id="ARBA00019608"/>
    </source>
</evidence>
<evidence type="ECO:0000256" key="1">
    <source>
        <dbReference type="ARBA" id="ARBA00001007"/>
    </source>
</evidence>
<name>A0A6V8NDY8_9BACT</name>
<evidence type="ECO:0000256" key="15">
    <source>
        <dbReference type="ARBA" id="ARBA00023209"/>
    </source>
</evidence>
<dbReference type="SUPFAM" id="SSF54197">
    <property type="entry name" value="HIT-like"/>
    <property type="match status" value="1"/>
</dbReference>
<accession>A0A6V8NDY8</accession>
<sequence>MKTVLRFPCRLLTVSLWLLLLVALPGSAFAGNREVLWTILNTCLDPRVADYCNSCRAPLDFTPCAAAKACRDTTQVWVETAEFVALRDRKMCDCPEEFVHGLVLPRAKVTGVEDPKRPGGIWKFAWAIAQGRIPVDAERALAVNPAGNRDQDQLHVHVVRLQKDARQRFAKVPSCRVRDLDEVWGTACRLAQGAGYADYGVLVASDGEGGYLVVVDRASTEKTYTVPRCR</sequence>
<comment type="subcellular location">
    <subcellularLocation>
        <location evidence="2">Cell membrane</location>
        <topology evidence="2">Single-pass membrane protein</topology>
    </subcellularLocation>
</comment>
<evidence type="ECO:0000256" key="3">
    <source>
        <dbReference type="ARBA" id="ARBA00004927"/>
    </source>
</evidence>
<comment type="caution">
    <text evidence="20">The sequence shown here is derived from an EMBL/GenBank/DDBJ whole genome shotgun (WGS) entry which is preliminary data.</text>
</comment>
<dbReference type="Gene3D" id="3.30.428.30">
    <property type="entry name" value="HIT family - CDH-like"/>
    <property type="match status" value="1"/>
</dbReference>
<comment type="pathway">
    <text evidence="4">Lipid metabolism.</text>
</comment>